<gene>
    <name evidence="10" type="ORF">FLONG3_122</name>
</gene>
<feature type="region of interest" description="Disordered" evidence="7">
    <location>
        <begin position="310"/>
        <end position="355"/>
    </location>
</feature>
<keyword evidence="11" id="KW-1185">Reference proteome</keyword>
<reference evidence="10 11" key="1">
    <citation type="journal article" date="2018" name="PLoS Pathog.">
        <title>Evolution of structural diversity of trichothecenes, a family of toxins produced by plant pathogenic and entomopathogenic fungi.</title>
        <authorList>
            <person name="Proctor R.H."/>
            <person name="McCormick S.P."/>
            <person name="Kim H.S."/>
            <person name="Cardoza R.E."/>
            <person name="Stanley A.M."/>
            <person name="Lindo L."/>
            <person name="Kelly A."/>
            <person name="Brown D.W."/>
            <person name="Lee T."/>
            <person name="Vaughan M.M."/>
            <person name="Alexander N.J."/>
            <person name="Busman M."/>
            <person name="Gutierrez S."/>
        </authorList>
    </citation>
    <scope>NUCLEOTIDE SEQUENCE [LARGE SCALE GENOMIC DNA]</scope>
    <source>
        <strain evidence="10 11">NRRL 20695</strain>
    </source>
</reference>
<keyword evidence="5" id="KW-0472">Membrane</keyword>
<evidence type="ECO:0000313" key="10">
    <source>
        <dbReference type="EMBL" id="RGP81737.1"/>
    </source>
</evidence>
<comment type="caution">
    <text evidence="10">The sequence shown here is derived from an EMBL/GenBank/DDBJ whole genome shotgun (WGS) entry which is preliminary data.</text>
</comment>
<dbReference type="GO" id="GO:0004100">
    <property type="term" value="F:chitin synthase activity"/>
    <property type="evidence" value="ECO:0007669"/>
    <property type="project" value="UniProtKB-EC"/>
</dbReference>
<proteinExistence type="predicted"/>
<feature type="region of interest" description="Disordered" evidence="7">
    <location>
        <begin position="240"/>
        <end position="260"/>
    </location>
</feature>
<evidence type="ECO:0000259" key="9">
    <source>
        <dbReference type="Pfam" id="PF17111"/>
    </source>
</evidence>
<organism evidence="10 11">
    <name type="scientific">Fusarium longipes</name>
    <dbReference type="NCBI Taxonomy" id="694270"/>
    <lineage>
        <taxon>Eukaryota</taxon>
        <taxon>Fungi</taxon>
        <taxon>Dikarya</taxon>
        <taxon>Ascomycota</taxon>
        <taxon>Pezizomycotina</taxon>
        <taxon>Sordariomycetes</taxon>
        <taxon>Hypocreomycetidae</taxon>
        <taxon>Hypocreales</taxon>
        <taxon>Nectriaceae</taxon>
        <taxon>Fusarium</taxon>
    </lineage>
</organism>
<dbReference type="EC" id="2.4.1.16" evidence="2"/>
<keyword evidence="4" id="KW-0808">Transferase</keyword>
<dbReference type="AlphaFoldDB" id="A0A395TB22"/>
<evidence type="ECO:0000256" key="6">
    <source>
        <dbReference type="ARBA" id="ARBA00023180"/>
    </source>
</evidence>
<dbReference type="Proteomes" id="UP000266234">
    <property type="component" value="Unassembled WGS sequence"/>
</dbReference>
<accession>A0A395TB22</accession>
<keyword evidence="5" id="KW-1133">Transmembrane helix</keyword>
<evidence type="ECO:0000256" key="2">
    <source>
        <dbReference type="ARBA" id="ARBA00012543"/>
    </source>
</evidence>
<keyword evidence="4" id="KW-0328">Glycosyltransferase</keyword>
<dbReference type="STRING" id="694270.A0A395TB22"/>
<dbReference type="GO" id="GO:0005886">
    <property type="term" value="C:plasma membrane"/>
    <property type="evidence" value="ECO:0007669"/>
    <property type="project" value="UniProtKB-SubCell"/>
</dbReference>
<dbReference type="InterPro" id="IPR031348">
    <property type="entry name" value="PigL_N"/>
</dbReference>
<keyword evidence="6" id="KW-0325">Glycoprotein</keyword>
<dbReference type="EMBL" id="PXOG01000003">
    <property type="protein sequence ID" value="RGP81737.1"/>
    <property type="molecule type" value="Genomic_DNA"/>
</dbReference>
<dbReference type="InterPro" id="IPR013616">
    <property type="entry name" value="Chitin_synth_N"/>
</dbReference>
<evidence type="ECO:0000256" key="5">
    <source>
        <dbReference type="ARBA" id="ARBA00022989"/>
    </source>
</evidence>
<feature type="domain" description="Azaphilone pigments biosynthesis cluster protein L N-terminal" evidence="9">
    <location>
        <begin position="1"/>
        <end position="179"/>
    </location>
</feature>
<evidence type="ECO:0000256" key="1">
    <source>
        <dbReference type="ARBA" id="ARBA00004651"/>
    </source>
</evidence>
<feature type="compositionally biased region" description="Basic and acidic residues" evidence="7">
    <location>
        <begin position="338"/>
        <end position="347"/>
    </location>
</feature>
<evidence type="ECO:0000256" key="3">
    <source>
        <dbReference type="ARBA" id="ARBA00022475"/>
    </source>
</evidence>
<feature type="domain" description="Chitin synthase N-terminal" evidence="8">
    <location>
        <begin position="390"/>
        <end position="443"/>
    </location>
</feature>
<sequence length="553" mass="62159">MDPFSIATGCAGLITTIGSLTLSINAFVRSCREARSDLDRVSRELHSLKIVLELIQEDAKDDTRPFPETIQRHVSGIVTNCSSVVIEVQTCITKYGDGKIKSKATWVLNGQGDMEKLRSSLEAHKSALELVLDVLTLSVTKDIKTNTTEIRNNTAAIKDNTAQILEEIARLQARLPTTAAAPNNYILQNFLESMATYTESTLDVNGGFSGGASSKALSFIDESEEDRPHVSNRFELPIRNMKNEDTGDVNQPHSRSTTHDEALFEQTDDYKHTRPNAQPKGSFVELQALRLDLERTPKLLNTPEKLLLTGRPESWDQRSATEVKQTSTSIPNGGKNAQEAHSDKSSSSDDISSNSPYTLREKLEEEHQSVQTQELTPELVYRLSYGIHTFIGNFVLKLPVPETILKTVARTDHEDFTHTRFTFVTCEPLEMASERYCLRPTFYTSKPVTKFILSLKVDPLDEQCSSKWGMIHDAIAYAERKLGQDTWRQVRVHLHFTNGSNDWFDLLKRIGLVRDFSIPPKPVEKKQILSEPLTEKTNEIAGRRVIGTMYEVC</sequence>
<comment type="subcellular location">
    <subcellularLocation>
        <location evidence="1">Cell membrane</location>
        <topology evidence="1">Multi-pass membrane protein</topology>
    </subcellularLocation>
</comment>
<evidence type="ECO:0000259" key="8">
    <source>
        <dbReference type="Pfam" id="PF08407"/>
    </source>
</evidence>
<protein>
    <recommendedName>
        <fullName evidence="2">chitin synthase</fullName>
        <ecNumber evidence="2">2.4.1.16</ecNumber>
    </recommendedName>
</protein>
<dbReference type="Pfam" id="PF17111">
    <property type="entry name" value="PigL_N"/>
    <property type="match status" value="1"/>
</dbReference>
<keyword evidence="5" id="KW-0812">Transmembrane</keyword>
<evidence type="ECO:0000313" key="11">
    <source>
        <dbReference type="Proteomes" id="UP000266234"/>
    </source>
</evidence>
<dbReference type="OrthoDB" id="524326at2759"/>
<name>A0A395TB22_9HYPO</name>
<evidence type="ECO:0000256" key="4">
    <source>
        <dbReference type="ARBA" id="ARBA00022676"/>
    </source>
</evidence>
<feature type="compositionally biased region" description="Polar residues" evidence="7">
    <location>
        <begin position="322"/>
        <end position="331"/>
    </location>
</feature>
<evidence type="ECO:0000256" key="7">
    <source>
        <dbReference type="SAM" id="MobiDB-lite"/>
    </source>
</evidence>
<keyword evidence="3" id="KW-1003">Cell membrane</keyword>
<dbReference type="Pfam" id="PF08407">
    <property type="entry name" value="Chitin_synth_1N"/>
    <property type="match status" value="1"/>
</dbReference>